<evidence type="ECO:0000259" key="2">
    <source>
        <dbReference type="PROSITE" id="PS50943"/>
    </source>
</evidence>
<feature type="domain" description="HTH cro/C1-type" evidence="2">
    <location>
        <begin position="20"/>
        <end position="73"/>
    </location>
</feature>
<feature type="region of interest" description="Disordered" evidence="1">
    <location>
        <begin position="1"/>
        <end position="23"/>
    </location>
</feature>
<name>A0ABN2ZG04_9ACTN</name>
<evidence type="ECO:0000256" key="1">
    <source>
        <dbReference type="SAM" id="MobiDB-lite"/>
    </source>
</evidence>
<dbReference type="InterPro" id="IPR010982">
    <property type="entry name" value="Lambda_DNA-bd_dom_sf"/>
</dbReference>
<dbReference type="Proteomes" id="UP001422759">
    <property type="component" value="Unassembled WGS sequence"/>
</dbReference>
<dbReference type="EMBL" id="BAAANT010000012">
    <property type="protein sequence ID" value="GAA2141660.1"/>
    <property type="molecule type" value="Genomic_DNA"/>
</dbReference>
<evidence type="ECO:0000313" key="4">
    <source>
        <dbReference type="Proteomes" id="UP001422759"/>
    </source>
</evidence>
<proteinExistence type="predicted"/>
<dbReference type="InterPro" id="IPR043917">
    <property type="entry name" value="DUF5753"/>
</dbReference>
<dbReference type="Pfam" id="PF13560">
    <property type="entry name" value="HTH_31"/>
    <property type="match status" value="1"/>
</dbReference>
<sequence length="276" mass="30634">MTEQEVDPTSSPQARFGAELRRSRRARGWSQTELAKHMGYSNTLLSYIERGKRPPTRKFAVKADAVLDTGEIFFHLWRGIVRAGLLEGFPEFADAEARCRRVRALALTVVTGLFQVPDYAWALASAAVQRGAITMAEAEERVEFLAARQRLLDQKTPPLVHTVLDESCLVRPVGGSAVMRAQLDHLSELAARPNVTIQVAPFAIGENLPFTLPVILLDLPDGSVVGYAESQARGHLERSRKTVMAWEREYDQLLVEAKPKASSLALIHKARKELSP</sequence>
<protein>
    <submittedName>
        <fullName evidence="3">Helix-turn-helix transcriptional regulator</fullName>
    </submittedName>
</protein>
<dbReference type="Pfam" id="PF19054">
    <property type="entry name" value="DUF5753"/>
    <property type="match status" value="1"/>
</dbReference>
<gene>
    <name evidence="3" type="ORF">GCM10009760_26050</name>
</gene>
<dbReference type="PROSITE" id="PS50943">
    <property type="entry name" value="HTH_CROC1"/>
    <property type="match status" value="1"/>
</dbReference>
<organism evidence="3 4">
    <name type="scientific">Kitasatospora kazusensis</name>
    <dbReference type="NCBI Taxonomy" id="407974"/>
    <lineage>
        <taxon>Bacteria</taxon>
        <taxon>Bacillati</taxon>
        <taxon>Actinomycetota</taxon>
        <taxon>Actinomycetes</taxon>
        <taxon>Kitasatosporales</taxon>
        <taxon>Streptomycetaceae</taxon>
        <taxon>Kitasatospora</taxon>
    </lineage>
</organism>
<accession>A0ABN2ZG04</accession>
<dbReference type="InterPro" id="IPR001387">
    <property type="entry name" value="Cro/C1-type_HTH"/>
</dbReference>
<evidence type="ECO:0000313" key="3">
    <source>
        <dbReference type="EMBL" id="GAA2141660.1"/>
    </source>
</evidence>
<dbReference type="CDD" id="cd00093">
    <property type="entry name" value="HTH_XRE"/>
    <property type="match status" value="1"/>
</dbReference>
<dbReference type="SMART" id="SM00530">
    <property type="entry name" value="HTH_XRE"/>
    <property type="match status" value="1"/>
</dbReference>
<keyword evidence="4" id="KW-1185">Reference proteome</keyword>
<dbReference type="SUPFAM" id="SSF47413">
    <property type="entry name" value="lambda repressor-like DNA-binding domains"/>
    <property type="match status" value="1"/>
</dbReference>
<comment type="caution">
    <text evidence="3">The sequence shown here is derived from an EMBL/GenBank/DDBJ whole genome shotgun (WGS) entry which is preliminary data.</text>
</comment>
<dbReference type="Gene3D" id="1.10.260.40">
    <property type="entry name" value="lambda repressor-like DNA-binding domains"/>
    <property type="match status" value="1"/>
</dbReference>
<reference evidence="3 4" key="1">
    <citation type="journal article" date="2019" name="Int. J. Syst. Evol. Microbiol.">
        <title>The Global Catalogue of Microorganisms (GCM) 10K type strain sequencing project: providing services to taxonomists for standard genome sequencing and annotation.</title>
        <authorList>
            <consortium name="The Broad Institute Genomics Platform"/>
            <consortium name="The Broad Institute Genome Sequencing Center for Infectious Disease"/>
            <person name="Wu L."/>
            <person name="Ma J."/>
        </authorList>
    </citation>
    <scope>NUCLEOTIDE SEQUENCE [LARGE SCALE GENOMIC DNA]</scope>
    <source>
        <strain evidence="3 4">JCM 14560</strain>
    </source>
</reference>